<dbReference type="EMBL" id="EU637021">
    <property type="protein sequence ID" value="ACI90369.1"/>
    <property type="molecule type" value="Genomic_DNA"/>
</dbReference>
<evidence type="ECO:0000256" key="1">
    <source>
        <dbReference type="ARBA" id="ARBA00011047"/>
    </source>
</evidence>
<name>B6S349_PHIRO</name>
<dbReference type="GO" id="GO:0051301">
    <property type="term" value="P:cell division"/>
    <property type="evidence" value="ECO:0007669"/>
    <property type="project" value="UniProtKB-KW"/>
</dbReference>
<protein>
    <submittedName>
        <fullName evidence="3">Cell division cycle protein 123-like protein</fullName>
    </submittedName>
</protein>
<organism evidence="3">
    <name type="scientific">Philodina roseola</name>
    <name type="common">Rotifer</name>
    <dbReference type="NCBI Taxonomy" id="96448"/>
    <lineage>
        <taxon>Eukaryota</taxon>
        <taxon>Metazoa</taxon>
        <taxon>Spiralia</taxon>
        <taxon>Gnathifera</taxon>
        <taxon>Rotifera</taxon>
        <taxon>Eurotatoria</taxon>
        <taxon>Bdelloidea</taxon>
        <taxon>Philodinida</taxon>
        <taxon>Philodinidae</taxon>
        <taxon>Philodina</taxon>
    </lineage>
</organism>
<reference evidence="3" key="1">
    <citation type="submission" date="2008-04" db="EMBL/GenBank/DDBJ databases">
        <title>Hox genes are not clustered in the bdelloid rotifer Philodina roseola.</title>
        <authorList>
            <person name="Mark Welch J.L."/>
            <person name="Mark Welch D.B."/>
        </authorList>
    </citation>
    <scope>NUCLEOTIDE SEQUENCE</scope>
</reference>
<dbReference type="AlphaFoldDB" id="B6S349"/>
<dbReference type="InterPro" id="IPR009772">
    <property type="entry name" value="CDC123"/>
</dbReference>
<evidence type="ECO:0000313" key="3">
    <source>
        <dbReference type="EMBL" id="ACI90369.1"/>
    </source>
</evidence>
<keyword evidence="3" id="KW-0131">Cell cycle</keyword>
<feature type="region of interest" description="Disordered" evidence="2">
    <location>
        <begin position="62"/>
        <end position="84"/>
    </location>
</feature>
<dbReference type="GO" id="GO:0005737">
    <property type="term" value="C:cytoplasm"/>
    <property type="evidence" value="ECO:0007669"/>
    <property type="project" value="TreeGrafter"/>
</dbReference>
<dbReference type="Pfam" id="PF07065">
    <property type="entry name" value="D123"/>
    <property type="match status" value="1"/>
</dbReference>
<evidence type="ECO:0000256" key="2">
    <source>
        <dbReference type="SAM" id="MobiDB-lite"/>
    </source>
</evidence>
<feature type="compositionally biased region" description="Acidic residues" evidence="2">
    <location>
        <begin position="70"/>
        <end position="82"/>
    </location>
</feature>
<accession>B6S349</accession>
<proteinExistence type="inferred from homology"/>
<sequence>MVSTPRVSVQDVLNCSFSNWYPIFEKHSLKSAILPLTDDVLEYLRSDEFYLPTSANKVMDEMRHEKNESSDDDDDDDDEDSVSDFSSSLLDEFDAVFPKLNWSSPKDARWVVVDNRLKCTNLAEIFLLLKSSDFITHDLSEPFKFCHDDRPDLLPTIPYVLVLRKWSALQPAKEFRCFVKNNRIIAISQRDCENFYSHIGSAAEEIRTNLCEFFTEKIQKKFFSSDFIVDIYRKDADRLYIIDFNPWGPMTDALLFGWAELMDLAAEVKWQREEKNVDFRYVRSQNGIKANSYSQYAIPKDIADITRDRDVNKLAEVFAVSQTKRKFENSTKIHVDF</sequence>
<dbReference type="PANTHER" id="PTHR15323">
    <property type="entry name" value="D123 PROTEIN"/>
    <property type="match status" value="1"/>
</dbReference>
<keyword evidence="3" id="KW-0132">Cell division</keyword>
<comment type="similarity">
    <text evidence="1">Belongs to the CDC123 family.</text>
</comment>
<dbReference type="PANTHER" id="PTHR15323:SF6">
    <property type="entry name" value="CELL DIVISION CYCLE PROTEIN 123 HOMOLOG"/>
    <property type="match status" value="1"/>
</dbReference>